<organism evidence="1">
    <name type="scientific">marine sediment metagenome</name>
    <dbReference type="NCBI Taxonomy" id="412755"/>
    <lineage>
        <taxon>unclassified sequences</taxon>
        <taxon>metagenomes</taxon>
        <taxon>ecological metagenomes</taxon>
    </lineage>
</organism>
<reference evidence="1" key="1">
    <citation type="journal article" date="2014" name="Front. Microbiol.">
        <title>High frequency of phylogenetically diverse reductive dehalogenase-homologous genes in deep subseafloor sedimentary metagenomes.</title>
        <authorList>
            <person name="Kawai M."/>
            <person name="Futagami T."/>
            <person name="Toyoda A."/>
            <person name="Takaki Y."/>
            <person name="Nishi S."/>
            <person name="Hori S."/>
            <person name="Arai W."/>
            <person name="Tsubouchi T."/>
            <person name="Morono Y."/>
            <person name="Uchiyama I."/>
            <person name="Ito T."/>
            <person name="Fujiyama A."/>
            <person name="Inagaki F."/>
            <person name="Takami H."/>
        </authorList>
    </citation>
    <scope>NUCLEOTIDE SEQUENCE</scope>
    <source>
        <strain evidence="1">Expedition CK06-06</strain>
    </source>
</reference>
<evidence type="ECO:0008006" key="2">
    <source>
        <dbReference type="Google" id="ProtNLM"/>
    </source>
</evidence>
<protein>
    <recommendedName>
        <fullName evidence="2">Peptidase M15A C-terminal domain-containing protein</fullName>
    </recommendedName>
</protein>
<evidence type="ECO:0000313" key="1">
    <source>
        <dbReference type="EMBL" id="GAG09655.1"/>
    </source>
</evidence>
<name>X0UVA0_9ZZZZ</name>
<dbReference type="AlphaFoldDB" id="X0UVA0"/>
<accession>X0UVA0</accession>
<dbReference type="EMBL" id="BARS01021964">
    <property type="protein sequence ID" value="GAG09655.1"/>
    <property type="molecule type" value="Genomic_DNA"/>
</dbReference>
<proteinExistence type="predicted"/>
<dbReference type="SUPFAM" id="SSF55166">
    <property type="entry name" value="Hedgehog/DD-peptidase"/>
    <property type="match status" value="1"/>
</dbReference>
<sequence length="99" mass="11179">MIKLKESVKLHCLTPQALMGMMVLRDVFAKESEPFTITSVSDSNHGRKSLHQHGRAFDVRTYNVMNATLMSTRSAAALGRDWDVVLESDHIHVEWDPKG</sequence>
<gene>
    <name evidence="1" type="ORF">S01H1_35177</name>
</gene>
<dbReference type="InterPro" id="IPR009045">
    <property type="entry name" value="Zn_M74/Hedgehog-like"/>
</dbReference>
<comment type="caution">
    <text evidence="1">The sequence shown here is derived from an EMBL/GenBank/DDBJ whole genome shotgun (WGS) entry which is preliminary data.</text>
</comment>